<reference evidence="1 2" key="1">
    <citation type="submission" date="2020-08" db="EMBL/GenBank/DDBJ databases">
        <authorList>
            <person name="Hejnol A."/>
        </authorList>
    </citation>
    <scope>NUCLEOTIDE SEQUENCE [LARGE SCALE GENOMIC DNA]</scope>
</reference>
<protein>
    <submittedName>
        <fullName evidence="1">DgyrCDS14520</fullName>
    </submittedName>
</protein>
<keyword evidence="2" id="KW-1185">Reference proteome</keyword>
<proteinExistence type="predicted"/>
<organism evidence="1 2">
    <name type="scientific">Dimorphilus gyrociliatus</name>
    <dbReference type="NCBI Taxonomy" id="2664684"/>
    <lineage>
        <taxon>Eukaryota</taxon>
        <taxon>Metazoa</taxon>
        <taxon>Spiralia</taxon>
        <taxon>Lophotrochozoa</taxon>
        <taxon>Annelida</taxon>
        <taxon>Polychaeta</taxon>
        <taxon>Polychaeta incertae sedis</taxon>
        <taxon>Dinophilidae</taxon>
        <taxon>Dimorphilus</taxon>
    </lineage>
</organism>
<accession>A0A7I8WDW7</accession>
<dbReference type="Proteomes" id="UP000549394">
    <property type="component" value="Unassembled WGS sequence"/>
</dbReference>
<dbReference type="AlphaFoldDB" id="A0A7I8WDW7"/>
<comment type="caution">
    <text evidence="1">The sequence shown here is derived from an EMBL/GenBank/DDBJ whole genome shotgun (WGS) entry which is preliminary data.</text>
</comment>
<evidence type="ECO:0000313" key="1">
    <source>
        <dbReference type="EMBL" id="CAD5126379.1"/>
    </source>
</evidence>
<sequence>MSCFIGQVIIKSNEYASFVAIPLSVRHAGFLCSKLKGDDGLFDDVRTDSGSIEYDFKGRISRAMYCGKRACSFYKLYQHFQMELICYYSKNPYYVCYSDEFVNNKNVVYLRKFRRNTTPCLLDKPLHSCGNIVTIRGRNERAMDYEESYETLPICSQSVCFGENNEFRINSSLGLTFVNIKSLPFLYKPTIDFLVPGIFRNMKFLPVLFEFHSYEEKVTTHAILCKVVNSDMLKRYEIDQQLFESYKFWNLDYLERKLIFRCLNGVKALKDCRRVNAEYSYYDHQTLGIQCIKKPQSRLESLNNVDLRLRGDDGILIRNQLNQYQHFVGRLEFNWENVWYPFSNIGFDYHQVQIACQYFHFRSGKIMPFEERQNGTHAFAVIDCQLANHLEKCKVNHFMEDWLMKFYISDISIECTKQFLG</sequence>
<evidence type="ECO:0000313" key="2">
    <source>
        <dbReference type="Proteomes" id="UP000549394"/>
    </source>
</evidence>
<dbReference type="EMBL" id="CAJFCJ010000045">
    <property type="protein sequence ID" value="CAD5126379.1"/>
    <property type="molecule type" value="Genomic_DNA"/>
</dbReference>
<gene>
    <name evidence="1" type="ORF">DGYR_LOCUS13625</name>
</gene>
<name>A0A7I8WDW7_9ANNE</name>